<dbReference type="Proteomes" id="UP000604737">
    <property type="component" value="Unassembled WGS sequence"/>
</dbReference>
<evidence type="ECO:0008006" key="3">
    <source>
        <dbReference type="Google" id="ProtNLM"/>
    </source>
</evidence>
<dbReference type="EMBL" id="BMYO01000005">
    <property type="protein sequence ID" value="GHD63181.1"/>
    <property type="molecule type" value="Genomic_DNA"/>
</dbReference>
<accession>A0ABQ3H3H0</accession>
<organism evidence="1 2">
    <name type="scientific">Jeongeupia chitinilytica</name>
    <dbReference type="NCBI Taxonomy" id="1041641"/>
    <lineage>
        <taxon>Bacteria</taxon>
        <taxon>Pseudomonadati</taxon>
        <taxon>Pseudomonadota</taxon>
        <taxon>Betaproteobacteria</taxon>
        <taxon>Neisseriales</taxon>
        <taxon>Chitinibacteraceae</taxon>
        <taxon>Jeongeupia</taxon>
    </lineage>
</organism>
<dbReference type="InterPro" id="IPR009409">
    <property type="entry name" value="DUF1059"/>
</dbReference>
<name>A0ABQ3H3H0_9NEIS</name>
<reference evidence="2" key="1">
    <citation type="journal article" date="2019" name="Int. J. Syst. Evol. Microbiol.">
        <title>The Global Catalogue of Microorganisms (GCM) 10K type strain sequencing project: providing services to taxonomists for standard genome sequencing and annotation.</title>
        <authorList>
            <consortium name="The Broad Institute Genomics Platform"/>
            <consortium name="The Broad Institute Genome Sequencing Center for Infectious Disease"/>
            <person name="Wu L."/>
            <person name="Ma J."/>
        </authorList>
    </citation>
    <scope>NUCLEOTIDE SEQUENCE [LARGE SCALE GENOMIC DNA]</scope>
    <source>
        <strain evidence="2">KCTC 23701</strain>
    </source>
</reference>
<gene>
    <name evidence="1" type="ORF">GCM10007350_20110</name>
</gene>
<evidence type="ECO:0000313" key="2">
    <source>
        <dbReference type="Proteomes" id="UP000604737"/>
    </source>
</evidence>
<protein>
    <recommendedName>
        <fullName evidence="3">DUF1059 domain-containing protein</fullName>
    </recommendedName>
</protein>
<evidence type="ECO:0000313" key="1">
    <source>
        <dbReference type="EMBL" id="GHD63181.1"/>
    </source>
</evidence>
<proteinExistence type="predicted"/>
<keyword evidence="2" id="KW-1185">Reference proteome</keyword>
<dbReference type="RefSeq" id="WP_189460401.1">
    <property type="nucleotide sequence ID" value="NZ_BMYO01000005.1"/>
</dbReference>
<sequence length="69" mass="7536">MSRKYIDCRDYPGSTCSVKISADTEAELLEATIEHAVKAHGHQDTPELRAQLAAMFKDDTGNADTRLAA</sequence>
<dbReference type="Pfam" id="PF06348">
    <property type="entry name" value="DUF1059"/>
    <property type="match status" value="1"/>
</dbReference>
<comment type="caution">
    <text evidence="1">The sequence shown here is derived from an EMBL/GenBank/DDBJ whole genome shotgun (WGS) entry which is preliminary data.</text>
</comment>